<gene>
    <name evidence="2" type="ORF">O181_004498</name>
</gene>
<dbReference type="EMBL" id="AVOT02000876">
    <property type="protein sequence ID" value="MBW0464783.1"/>
    <property type="molecule type" value="Genomic_DNA"/>
</dbReference>
<comment type="caution">
    <text evidence="2">The sequence shown here is derived from an EMBL/GenBank/DDBJ whole genome shotgun (WGS) entry which is preliminary data.</text>
</comment>
<organism evidence="2 3">
    <name type="scientific">Austropuccinia psidii MF-1</name>
    <dbReference type="NCBI Taxonomy" id="1389203"/>
    <lineage>
        <taxon>Eukaryota</taxon>
        <taxon>Fungi</taxon>
        <taxon>Dikarya</taxon>
        <taxon>Basidiomycota</taxon>
        <taxon>Pucciniomycotina</taxon>
        <taxon>Pucciniomycetes</taxon>
        <taxon>Pucciniales</taxon>
        <taxon>Sphaerophragmiaceae</taxon>
        <taxon>Austropuccinia</taxon>
    </lineage>
</organism>
<sequence length="137" mass="15018">MKIVEIEDHNGKEEESDSEKDTEESDTSESNEINIVNAQINNLDLIYEVLDVNSNCPHVGTSDTSLKNIQVSKLHGTKAAKGMGYTAGKSSLSIVMAENQEGKVNFGTGEYFTCAGKNYLHTIIPDWEEKPIPIQGV</sequence>
<proteinExistence type="predicted"/>
<accession>A0A9Q3GEL4</accession>
<keyword evidence="3" id="KW-1185">Reference proteome</keyword>
<reference evidence="2" key="1">
    <citation type="submission" date="2021-03" db="EMBL/GenBank/DDBJ databases">
        <title>Draft genome sequence of rust myrtle Austropuccinia psidii MF-1, a brazilian biotype.</title>
        <authorList>
            <person name="Quecine M.C."/>
            <person name="Pachon D.M.R."/>
            <person name="Bonatelli M.L."/>
            <person name="Correr F.H."/>
            <person name="Franceschini L.M."/>
            <person name="Leite T.F."/>
            <person name="Margarido G.R.A."/>
            <person name="Almeida C.A."/>
            <person name="Ferrarezi J.A."/>
            <person name="Labate C.A."/>
        </authorList>
    </citation>
    <scope>NUCLEOTIDE SEQUENCE</scope>
    <source>
        <strain evidence="2">MF-1</strain>
    </source>
</reference>
<feature type="compositionally biased region" description="Acidic residues" evidence="1">
    <location>
        <begin position="14"/>
        <end position="29"/>
    </location>
</feature>
<protein>
    <submittedName>
        <fullName evidence="2">Uncharacterized protein</fullName>
    </submittedName>
</protein>
<evidence type="ECO:0000313" key="2">
    <source>
        <dbReference type="EMBL" id="MBW0464783.1"/>
    </source>
</evidence>
<name>A0A9Q3GEL4_9BASI</name>
<dbReference type="AlphaFoldDB" id="A0A9Q3GEL4"/>
<feature type="compositionally biased region" description="Basic and acidic residues" evidence="1">
    <location>
        <begin position="1"/>
        <end position="13"/>
    </location>
</feature>
<dbReference type="Proteomes" id="UP000765509">
    <property type="component" value="Unassembled WGS sequence"/>
</dbReference>
<feature type="region of interest" description="Disordered" evidence="1">
    <location>
        <begin position="1"/>
        <end position="32"/>
    </location>
</feature>
<evidence type="ECO:0000313" key="3">
    <source>
        <dbReference type="Proteomes" id="UP000765509"/>
    </source>
</evidence>
<evidence type="ECO:0000256" key="1">
    <source>
        <dbReference type="SAM" id="MobiDB-lite"/>
    </source>
</evidence>